<dbReference type="Proteomes" id="UP000009049">
    <property type="component" value="Chromosome"/>
</dbReference>
<dbReference type="InterPro" id="IPR050266">
    <property type="entry name" value="AB_hydrolase_sf"/>
</dbReference>
<dbReference type="SUPFAM" id="SSF53474">
    <property type="entry name" value="alpha/beta-Hydrolases"/>
    <property type="match status" value="1"/>
</dbReference>
<protein>
    <submittedName>
        <fullName evidence="4">Putative hydrolase</fullName>
    </submittedName>
</protein>
<dbReference type="eggNOG" id="COG2267">
    <property type="taxonomic scope" value="Bacteria"/>
</dbReference>
<dbReference type="PANTHER" id="PTHR43798">
    <property type="entry name" value="MONOACYLGLYCEROL LIPASE"/>
    <property type="match status" value="1"/>
</dbReference>
<dbReference type="KEGG" id="rbi:RB2501_04430"/>
<dbReference type="InterPro" id="IPR002410">
    <property type="entry name" value="Peptidase_S33"/>
</dbReference>
<dbReference type="Pfam" id="PF00561">
    <property type="entry name" value="Abhydrolase_1"/>
    <property type="match status" value="1"/>
</dbReference>
<keyword evidence="5" id="KW-1185">Reference proteome</keyword>
<name>A4CGQ6_ROBBH</name>
<reference evidence="4 5" key="1">
    <citation type="journal article" date="2009" name="J. Bacteriol.">
        <title>Complete genome sequence of Robiginitalea biformata HTCC2501.</title>
        <authorList>
            <person name="Oh H.M."/>
            <person name="Giovannoni S.J."/>
            <person name="Lee K."/>
            <person name="Ferriera S."/>
            <person name="Johnson J."/>
            <person name="Cho J.C."/>
        </authorList>
    </citation>
    <scope>NUCLEOTIDE SEQUENCE [LARGE SCALE GENOMIC DNA]</scope>
    <source>
        <strain evidence="5">ATCC BAA-864 / HTCC2501 / KCTC 12146</strain>
    </source>
</reference>
<comment type="similarity">
    <text evidence="1">Belongs to the peptidase S33 family.</text>
</comment>
<dbReference type="GO" id="GO:0008233">
    <property type="term" value="F:peptidase activity"/>
    <property type="evidence" value="ECO:0007669"/>
    <property type="project" value="InterPro"/>
</dbReference>
<accession>A4CGQ6</accession>
<sequence length="297" mass="33517">MLVFLNPWTQPLIAQASHFLELPGVTLHYRDLGEGLPVLLINGGPGMSSEGFLMMAGNLAENNRVILFDQRGTGLSELDVVNDSTVTMDRMVADIEALRRHLGINRWVVMGHSFGGILAYYYASKYPDRLLGMIQSSSGGMDLELLATLDIPGGLTPVEQDSLRYYNRRIQRGDTTHATRLKRGEFLAPAYVYHREHIPVVAERLTQGNRTINRLVWQDLRRMGYDVKSQMRMLACPVLILHGRQDIVSPELAGKAHRILQDSRLVILEESKHYGWLDNPGGYFAAIEEFLGMLRDR</sequence>
<dbReference type="PRINTS" id="PR00793">
    <property type="entry name" value="PROAMNOPTASE"/>
</dbReference>
<evidence type="ECO:0000313" key="5">
    <source>
        <dbReference type="Proteomes" id="UP000009049"/>
    </source>
</evidence>
<dbReference type="InterPro" id="IPR029058">
    <property type="entry name" value="AB_hydrolase_fold"/>
</dbReference>
<dbReference type="GO" id="GO:0006508">
    <property type="term" value="P:proteolysis"/>
    <property type="evidence" value="ECO:0007669"/>
    <property type="project" value="InterPro"/>
</dbReference>
<evidence type="ECO:0000259" key="3">
    <source>
        <dbReference type="Pfam" id="PF00561"/>
    </source>
</evidence>
<dbReference type="PANTHER" id="PTHR43798:SF33">
    <property type="entry name" value="HYDROLASE, PUTATIVE (AFU_ORTHOLOGUE AFUA_2G14860)-RELATED"/>
    <property type="match status" value="1"/>
</dbReference>
<keyword evidence="2 4" id="KW-0378">Hydrolase</keyword>
<dbReference type="GO" id="GO:0016020">
    <property type="term" value="C:membrane"/>
    <property type="evidence" value="ECO:0007669"/>
    <property type="project" value="TreeGrafter"/>
</dbReference>
<gene>
    <name evidence="4" type="ordered locus">RB2501_04430</name>
</gene>
<evidence type="ECO:0000313" key="4">
    <source>
        <dbReference type="EMBL" id="EAR16114.1"/>
    </source>
</evidence>
<organism evidence="4 5">
    <name type="scientific">Robiginitalea biformata (strain ATCC BAA-864 / DSM 15991 / KCTC 12146 / HTCC2501)</name>
    <dbReference type="NCBI Taxonomy" id="313596"/>
    <lineage>
        <taxon>Bacteria</taxon>
        <taxon>Pseudomonadati</taxon>
        <taxon>Bacteroidota</taxon>
        <taxon>Flavobacteriia</taxon>
        <taxon>Flavobacteriales</taxon>
        <taxon>Flavobacteriaceae</taxon>
        <taxon>Robiginitalea</taxon>
    </lineage>
</organism>
<evidence type="ECO:0000256" key="2">
    <source>
        <dbReference type="ARBA" id="ARBA00022801"/>
    </source>
</evidence>
<dbReference type="ESTHER" id="robbh-a4cgq6">
    <property type="family name" value="Proline_iminopeptidase"/>
</dbReference>
<dbReference type="InterPro" id="IPR000073">
    <property type="entry name" value="AB_hydrolase_1"/>
</dbReference>
<evidence type="ECO:0000256" key="1">
    <source>
        <dbReference type="ARBA" id="ARBA00010088"/>
    </source>
</evidence>
<dbReference type="STRING" id="313596.RB2501_04430"/>
<dbReference type="HOGENOM" id="CLU_020336_50_0_10"/>
<feature type="domain" description="AB hydrolase-1" evidence="3">
    <location>
        <begin position="37"/>
        <end position="280"/>
    </location>
</feature>
<proteinExistence type="inferred from homology"/>
<dbReference type="EMBL" id="CP001712">
    <property type="protein sequence ID" value="EAR16114.1"/>
    <property type="molecule type" value="Genomic_DNA"/>
</dbReference>
<dbReference type="AlphaFoldDB" id="A4CGQ6"/>
<dbReference type="Gene3D" id="3.40.50.1820">
    <property type="entry name" value="alpha/beta hydrolase"/>
    <property type="match status" value="1"/>
</dbReference>
<dbReference type="PRINTS" id="PR00111">
    <property type="entry name" value="ABHYDROLASE"/>
</dbReference>